<dbReference type="RefSeq" id="WP_156193086.1">
    <property type="nucleotide sequence ID" value="NZ_CP046452.1"/>
</dbReference>
<accession>A0A6B8VMT7</accession>
<keyword evidence="2 5" id="KW-0413">Isomerase</keyword>
<proteinExistence type="inferred from homology"/>
<dbReference type="InterPro" id="IPR044666">
    <property type="entry name" value="Cyclophilin_A-like"/>
</dbReference>
<sequence>MKNKVLLSSLLLSALALAGCGSDDTKSQAAGSCEYKDGRTAAKDVDKPDANPPAGTVDLKLSTSAGDITMQLNADQAPCTVGAISSLAKQGYYDNTVCHRLTTDGIFVLQCGDPSGKGSGGPGFSFADEYPAGTGEMGLYKAGTIAMANAGPNTNGSQFFLNYEDSPLPPNYTLFGAMDDKSLQVVRDIAKKGTATGSPDGPPATEVKILKAEVK</sequence>
<dbReference type="EC" id="5.2.1.8" evidence="2"/>
<protein>
    <recommendedName>
        <fullName evidence="2">Peptidyl-prolyl cis-trans isomerase</fullName>
        <shortName evidence="2">PPIase</shortName>
        <ecNumber evidence="2">5.2.1.8</ecNumber>
    </recommendedName>
</protein>
<dbReference type="SUPFAM" id="SSF50891">
    <property type="entry name" value="Cyclophilin-like"/>
    <property type="match status" value="1"/>
</dbReference>
<dbReference type="InterPro" id="IPR029000">
    <property type="entry name" value="Cyclophilin-like_dom_sf"/>
</dbReference>
<dbReference type="PANTHER" id="PTHR45625:SF3">
    <property type="entry name" value="PEPTIDYL-PROLYL CIS-TRANS ISOMERASE B-RELATED"/>
    <property type="match status" value="1"/>
</dbReference>
<organism evidence="5 6">
    <name type="scientific">Corynebacterium kalinowskii</name>
    <dbReference type="NCBI Taxonomy" id="2675216"/>
    <lineage>
        <taxon>Bacteria</taxon>
        <taxon>Bacillati</taxon>
        <taxon>Actinomycetota</taxon>
        <taxon>Actinomycetes</taxon>
        <taxon>Mycobacteriales</taxon>
        <taxon>Corynebacteriaceae</taxon>
        <taxon>Corynebacterium</taxon>
    </lineage>
</organism>
<dbReference type="KEGG" id="ckw:CKALI_09395"/>
<keyword evidence="2" id="KW-0697">Rotamase</keyword>
<feature type="region of interest" description="Disordered" evidence="3">
    <location>
        <begin position="192"/>
        <end position="215"/>
    </location>
</feature>
<dbReference type="GO" id="GO:0003755">
    <property type="term" value="F:peptidyl-prolyl cis-trans isomerase activity"/>
    <property type="evidence" value="ECO:0007669"/>
    <property type="project" value="UniProtKB-UniRule"/>
</dbReference>
<dbReference type="InterPro" id="IPR002130">
    <property type="entry name" value="Cyclophilin-type_PPIase_dom"/>
</dbReference>
<dbReference type="Proteomes" id="UP000427071">
    <property type="component" value="Chromosome"/>
</dbReference>
<evidence type="ECO:0000256" key="3">
    <source>
        <dbReference type="SAM" id="MobiDB-lite"/>
    </source>
</evidence>
<dbReference type="PROSITE" id="PS51257">
    <property type="entry name" value="PROKAR_LIPOPROTEIN"/>
    <property type="match status" value="1"/>
</dbReference>
<dbReference type="EMBL" id="CP046452">
    <property type="protein sequence ID" value="QGU02734.1"/>
    <property type="molecule type" value="Genomic_DNA"/>
</dbReference>
<name>A0A6B8VMT7_9CORY</name>
<feature type="domain" description="PPIase cyclophilin-type" evidence="4">
    <location>
        <begin position="62"/>
        <end position="214"/>
    </location>
</feature>
<keyword evidence="2" id="KW-0732">Signal</keyword>
<dbReference type="CDD" id="cd00317">
    <property type="entry name" value="cyclophilin"/>
    <property type="match status" value="1"/>
</dbReference>
<evidence type="ECO:0000313" key="6">
    <source>
        <dbReference type="Proteomes" id="UP000427071"/>
    </source>
</evidence>
<evidence type="ECO:0000259" key="4">
    <source>
        <dbReference type="PROSITE" id="PS50072"/>
    </source>
</evidence>
<evidence type="ECO:0000313" key="5">
    <source>
        <dbReference type="EMBL" id="QGU02734.1"/>
    </source>
</evidence>
<comment type="function">
    <text evidence="1 2">PPIases accelerate the folding of proteins. It catalyzes the cis-trans isomerization of proline imidic peptide bonds in oligopeptides.</text>
</comment>
<comment type="similarity">
    <text evidence="2">Belongs to the cyclophilin-type PPIase family.</text>
</comment>
<dbReference type="Pfam" id="PF00160">
    <property type="entry name" value="Pro_isomerase"/>
    <property type="match status" value="1"/>
</dbReference>
<keyword evidence="6" id="KW-1185">Reference proteome</keyword>
<evidence type="ECO:0000256" key="1">
    <source>
        <dbReference type="ARBA" id="ARBA00002388"/>
    </source>
</evidence>
<dbReference type="PANTHER" id="PTHR45625">
    <property type="entry name" value="PEPTIDYL-PROLYL CIS-TRANS ISOMERASE-RELATED"/>
    <property type="match status" value="1"/>
</dbReference>
<dbReference type="PRINTS" id="PR00153">
    <property type="entry name" value="CSAPPISMRASE"/>
</dbReference>
<dbReference type="AlphaFoldDB" id="A0A6B8VMT7"/>
<dbReference type="PROSITE" id="PS50072">
    <property type="entry name" value="CSA_PPIASE_2"/>
    <property type="match status" value="1"/>
</dbReference>
<feature type="signal peptide" evidence="2">
    <location>
        <begin position="1"/>
        <end position="18"/>
    </location>
</feature>
<gene>
    <name evidence="5" type="ORF">CKALI_09395</name>
</gene>
<reference evidence="6" key="1">
    <citation type="submission" date="2019-11" db="EMBL/GenBank/DDBJ databases">
        <title>Complete genome sequence of Corynebacterium kalinowskii 1959, a novel Corynebacterium species isolated from soil of a small paddock in Vilsendorf, Germany.</title>
        <authorList>
            <person name="Schaffert L."/>
            <person name="Ruwe M."/>
            <person name="Milse J."/>
            <person name="Hanuschka K."/>
            <person name="Ortseifen V."/>
            <person name="Droste J."/>
            <person name="Brandt D."/>
            <person name="Schlueter L."/>
            <person name="Kutter Y."/>
            <person name="Vinke S."/>
            <person name="Viehoefer P."/>
            <person name="Jacob L."/>
            <person name="Luebke N.-C."/>
            <person name="Schulte-Berndt E."/>
            <person name="Hain C."/>
            <person name="Linder M."/>
            <person name="Schmidt P."/>
            <person name="Wollenschlaeger L."/>
            <person name="Luttermann T."/>
            <person name="Thieme E."/>
            <person name="Hassa J."/>
            <person name="Haak M."/>
            <person name="Wittchen M."/>
            <person name="Mentz A."/>
            <person name="Persicke M."/>
            <person name="Busche T."/>
            <person name="Ruckert C."/>
        </authorList>
    </citation>
    <scope>NUCLEOTIDE SEQUENCE [LARGE SCALE GENOMIC DNA]</scope>
    <source>
        <strain evidence="6">1959</strain>
    </source>
</reference>
<comment type="catalytic activity">
    <reaction evidence="2">
        <text>[protein]-peptidylproline (omega=180) = [protein]-peptidylproline (omega=0)</text>
        <dbReference type="Rhea" id="RHEA:16237"/>
        <dbReference type="Rhea" id="RHEA-COMP:10747"/>
        <dbReference type="Rhea" id="RHEA-COMP:10748"/>
        <dbReference type="ChEBI" id="CHEBI:83833"/>
        <dbReference type="ChEBI" id="CHEBI:83834"/>
        <dbReference type="EC" id="5.2.1.8"/>
    </reaction>
</comment>
<feature type="chain" id="PRO_5039744027" description="Peptidyl-prolyl cis-trans isomerase" evidence="2">
    <location>
        <begin position="19"/>
        <end position="215"/>
    </location>
</feature>
<dbReference type="Gene3D" id="2.40.100.10">
    <property type="entry name" value="Cyclophilin-like"/>
    <property type="match status" value="1"/>
</dbReference>
<evidence type="ECO:0000256" key="2">
    <source>
        <dbReference type="RuleBase" id="RU363019"/>
    </source>
</evidence>